<sequence>MSAMLQERAGLPGPALLAGARCAVVANGSAGTLQRDPGLLPRLEEALERAGFSLVVRPPPEASLDEQWRLATEASPDVVFAFGGDGTLRAMAERAIAEGVTLALLPGGTMNRVCARLGLPQDPVAAAARYRPGRTRGLAVGFMNEHPFLFQSLLGKPVRLLRFREMQRGAGAAGWLPLLRAMLRKLLFLGRDRLTIVLPDGERLAGSVAVVTMPEPDGQPALTVEVARPRHAVSRIRQSWRWFRGRLSDDPEAASATAERLVAMGRTRSLRFSLDGEMMLAPIPLRFRLRPDALTILDPVPPP</sequence>
<dbReference type="GO" id="GO:0016301">
    <property type="term" value="F:kinase activity"/>
    <property type="evidence" value="ECO:0007669"/>
    <property type="project" value="InterPro"/>
</dbReference>
<evidence type="ECO:0000313" key="2">
    <source>
        <dbReference type="EMBL" id="RVT91844.1"/>
    </source>
</evidence>
<dbReference type="AlphaFoldDB" id="A0A437M2V1"/>
<reference evidence="2 3" key="1">
    <citation type="submission" date="2019-01" db="EMBL/GenBank/DDBJ databases">
        <authorList>
            <person name="Chen W.-M."/>
        </authorList>
    </citation>
    <scope>NUCLEOTIDE SEQUENCE [LARGE SCALE GENOMIC DNA]</scope>
    <source>
        <strain evidence="2 3">CCP-6</strain>
    </source>
</reference>
<keyword evidence="3" id="KW-1185">Reference proteome</keyword>
<dbReference type="Proteomes" id="UP000282957">
    <property type="component" value="Unassembled WGS sequence"/>
</dbReference>
<proteinExistence type="predicted"/>
<accession>A0A437M2V1</accession>
<dbReference type="PROSITE" id="PS50146">
    <property type="entry name" value="DAGK"/>
    <property type="match status" value="1"/>
</dbReference>
<dbReference type="SUPFAM" id="SSF111331">
    <property type="entry name" value="NAD kinase/diacylglycerol kinase-like"/>
    <property type="match status" value="1"/>
</dbReference>
<gene>
    <name evidence="2" type="ORF">EOD42_21260</name>
</gene>
<dbReference type="EMBL" id="SACL01000009">
    <property type="protein sequence ID" value="RVT91844.1"/>
    <property type="molecule type" value="Genomic_DNA"/>
</dbReference>
<dbReference type="Pfam" id="PF00781">
    <property type="entry name" value="DAGK_cat"/>
    <property type="match status" value="1"/>
</dbReference>
<dbReference type="InterPro" id="IPR016064">
    <property type="entry name" value="NAD/diacylglycerol_kinase_sf"/>
</dbReference>
<comment type="caution">
    <text evidence="2">The sequence shown here is derived from an EMBL/GenBank/DDBJ whole genome shotgun (WGS) entry which is preliminary data.</text>
</comment>
<dbReference type="InterPro" id="IPR017438">
    <property type="entry name" value="ATP-NAD_kinase_N"/>
</dbReference>
<dbReference type="OrthoDB" id="142078at2"/>
<organism evidence="2 3">
    <name type="scientific">Rhodovarius crocodyli</name>
    <dbReference type="NCBI Taxonomy" id="1979269"/>
    <lineage>
        <taxon>Bacteria</taxon>
        <taxon>Pseudomonadati</taxon>
        <taxon>Pseudomonadota</taxon>
        <taxon>Alphaproteobacteria</taxon>
        <taxon>Acetobacterales</taxon>
        <taxon>Roseomonadaceae</taxon>
        <taxon>Rhodovarius</taxon>
    </lineage>
</organism>
<dbReference type="InterPro" id="IPR001206">
    <property type="entry name" value="Diacylglycerol_kinase_cat_dom"/>
</dbReference>
<dbReference type="Gene3D" id="3.40.50.10330">
    <property type="entry name" value="Probable inorganic polyphosphate/atp-NAD kinase, domain 1"/>
    <property type="match status" value="1"/>
</dbReference>
<evidence type="ECO:0000259" key="1">
    <source>
        <dbReference type="PROSITE" id="PS50146"/>
    </source>
</evidence>
<name>A0A437M2V1_9PROT</name>
<evidence type="ECO:0000313" key="3">
    <source>
        <dbReference type="Proteomes" id="UP000282957"/>
    </source>
</evidence>
<protein>
    <recommendedName>
        <fullName evidence="1">DAGKc domain-containing protein</fullName>
    </recommendedName>
</protein>
<feature type="domain" description="DAGKc" evidence="1">
    <location>
        <begin position="69"/>
        <end position="146"/>
    </location>
</feature>
<dbReference type="RefSeq" id="WP_127789591.1">
    <property type="nucleotide sequence ID" value="NZ_SACL01000009.1"/>
</dbReference>